<feature type="transmembrane region" description="Helical" evidence="6">
    <location>
        <begin position="45"/>
        <end position="70"/>
    </location>
</feature>
<evidence type="ECO:0000259" key="7">
    <source>
        <dbReference type="Pfam" id="PF00892"/>
    </source>
</evidence>
<evidence type="ECO:0000256" key="5">
    <source>
        <dbReference type="ARBA" id="ARBA00023136"/>
    </source>
</evidence>
<dbReference type="Proteomes" id="UP000198741">
    <property type="component" value="Chromosome I"/>
</dbReference>
<dbReference type="OrthoDB" id="154915at2"/>
<feature type="domain" description="EamA" evidence="7">
    <location>
        <begin position="16"/>
        <end position="151"/>
    </location>
</feature>
<evidence type="ECO:0000256" key="3">
    <source>
        <dbReference type="ARBA" id="ARBA00022692"/>
    </source>
</evidence>
<dbReference type="InterPro" id="IPR037185">
    <property type="entry name" value="EmrE-like"/>
</dbReference>
<dbReference type="GO" id="GO:0016020">
    <property type="term" value="C:membrane"/>
    <property type="evidence" value="ECO:0007669"/>
    <property type="project" value="UniProtKB-SubCell"/>
</dbReference>
<comment type="subcellular location">
    <subcellularLocation>
        <location evidence="1">Membrane</location>
        <topology evidence="1">Multi-pass membrane protein</topology>
    </subcellularLocation>
</comment>
<keyword evidence="9" id="KW-1185">Reference proteome</keyword>
<feature type="transmembrane region" description="Helical" evidence="6">
    <location>
        <begin position="230"/>
        <end position="250"/>
    </location>
</feature>
<sequence length="333" mass="34528">MTNPASSIRTTGGSSLGLVLALLSAASFGTSGAFASSLIEDGWSPALVVLIRISLGALILAVPSILSLRGQWSRLWSGRRSVVLYAVLAVGGAQVFYFHAVQRLSVGVALMIEYLGVVLVVLWMWLRHGRRPQRLTVLGSLLAVAGLALVLDLFGGIRIDPIGVLWGLGAAVGLAAYFLISAKVDDALPPVAMAGTGMAIGAVMLAVFGGIGVLPLRAGAVTVHLHGGAVAWWIPMLGLAVIAAAFAYAVGVMAARALGATMASFVGLTEVLFAVLFAWLLVDQLPTVIQLLGGLLIVGGVAVIRVDELRRSESFPQLTDEPSPLGPSLPERV</sequence>
<dbReference type="EMBL" id="LT629710">
    <property type="protein sequence ID" value="SDP45395.1"/>
    <property type="molecule type" value="Genomic_DNA"/>
</dbReference>
<accession>A0A1H0SUT2</accession>
<proteinExistence type="inferred from homology"/>
<feature type="transmembrane region" description="Helical" evidence="6">
    <location>
        <begin position="82"/>
        <end position="100"/>
    </location>
</feature>
<dbReference type="Pfam" id="PF00892">
    <property type="entry name" value="EamA"/>
    <property type="match status" value="2"/>
</dbReference>
<keyword evidence="3 6" id="KW-0812">Transmembrane</keyword>
<organism evidence="8 9">
    <name type="scientific">Nakamurella panacisegetis</name>
    <dbReference type="NCBI Taxonomy" id="1090615"/>
    <lineage>
        <taxon>Bacteria</taxon>
        <taxon>Bacillati</taxon>
        <taxon>Actinomycetota</taxon>
        <taxon>Actinomycetes</taxon>
        <taxon>Nakamurellales</taxon>
        <taxon>Nakamurellaceae</taxon>
        <taxon>Nakamurella</taxon>
    </lineage>
</organism>
<dbReference type="InterPro" id="IPR050638">
    <property type="entry name" value="AA-Vitamin_Transporters"/>
</dbReference>
<protein>
    <submittedName>
        <fullName evidence="8">Threonine/homoserine efflux transporter RhtA</fullName>
    </submittedName>
</protein>
<dbReference type="STRING" id="1090615.SAMN04515671_4300"/>
<evidence type="ECO:0000256" key="2">
    <source>
        <dbReference type="ARBA" id="ARBA00007362"/>
    </source>
</evidence>
<name>A0A1H0SUT2_9ACTN</name>
<evidence type="ECO:0000313" key="8">
    <source>
        <dbReference type="EMBL" id="SDP45395.1"/>
    </source>
</evidence>
<feature type="transmembrane region" description="Helical" evidence="6">
    <location>
        <begin position="163"/>
        <end position="180"/>
    </location>
</feature>
<evidence type="ECO:0000313" key="9">
    <source>
        <dbReference type="Proteomes" id="UP000198741"/>
    </source>
</evidence>
<gene>
    <name evidence="8" type="ORF">SAMN04515671_4300</name>
</gene>
<feature type="transmembrane region" description="Helical" evidence="6">
    <location>
        <begin position="192"/>
        <end position="218"/>
    </location>
</feature>
<dbReference type="SUPFAM" id="SSF103481">
    <property type="entry name" value="Multidrug resistance efflux transporter EmrE"/>
    <property type="match status" value="2"/>
</dbReference>
<feature type="transmembrane region" description="Helical" evidence="6">
    <location>
        <begin position="138"/>
        <end position="157"/>
    </location>
</feature>
<evidence type="ECO:0000256" key="4">
    <source>
        <dbReference type="ARBA" id="ARBA00022989"/>
    </source>
</evidence>
<dbReference type="AlphaFoldDB" id="A0A1H0SUT2"/>
<dbReference type="PANTHER" id="PTHR32322:SF2">
    <property type="entry name" value="EAMA DOMAIN-CONTAINING PROTEIN"/>
    <property type="match status" value="1"/>
</dbReference>
<reference evidence="8 9" key="1">
    <citation type="submission" date="2016-10" db="EMBL/GenBank/DDBJ databases">
        <authorList>
            <person name="de Groot N.N."/>
        </authorList>
    </citation>
    <scope>NUCLEOTIDE SEQUENCE [LARGE SCALE GENOMIC DNA]</scope>
    <source>
        <strain evidence="9">P4-7,KCTC 19426,CECT 7604</strain>
    </source>
</reference>
<evidence type="ECO:0000256" key="1">
    <source>
        <dbReference type="ARBA" id="ARBA00004141"/>
    </source>
</evidence>
<keyword evidence="5 6" id="KW-0472">Membrane</keyword>
<feature type="transmembrane region" description="Helical" evidence="6">
    <location>
        <begin position="288"/>
        <end position="306"/>
    </location>
</feature>
<feature type="transmembrane region" description="Helical" evidence="6">
    <location>
        <begin position="262"/>
        <end position="282"/>
    </location>
</feature>
<feature type="transmembrane region" description="Helical" evidence="6">
    <location>
        <begin position="106"/>
        <end position="126"/>
    </location>
</feature>
<dbReference type="InterPro" id="IPR000620">
    <property type="entry name" value="EamA_dom"/>
</dbReference>
<keyword evidence="4 6" id="KW-1133">Transmembrane helix</keyword>
<dbReference type="PANTHER" id="PTHR32322">
    <property type="entry name" value="INNER MEMBRANE TRANSPORTER"/>
    <property type="match status" value="1"/>
</dbReference>
<evidence type="ECO:0000256" key="6">
    <source>
        <dbReference type="SAM" id="Phobius"/>
    </source>
</evidence>
<feature type="domain" description="EamA" evidence="7">
    <location>
        <begin position="162"/>
        <end position="304"/>
    </location>
</feature>
<comment type="similarity">
    <text evidence="2">Belongs to the EamA transporter family.</text>
</comment>